<feature type="region of interest" description="Disordered" evidence="2">
    <location>
        <begin position="547"/>
        <end position="575"/>
    </location>
</feature>
<reference evidence="3 4" key="1">
    <citation type="journal article" date="2023" name="Commun. Biol.">
        <title>Genome analysis of Parmales, the sister group of diatoms, reveals the evolutionary specialization of diatoms from phago-mixotrophs to photoautotrophs.</title>
        <authorList>
            <person name="Ban H."/>
            <person name="Sato S."/>
            <person name="Yoshikawa S."/>
            <person name="Yamada K."/>
            <person name="Nakamura Y."/>
            <person name="Ichinomiya M."/>
            <person name="Sato N."/>
            <person name="Blanc-Mathieu R."/>
            <person name="Endo H."/>
            <person name="Kuwata A."/>
            <person name="Ogata H."/>
        </authorList>
    </citation>
    <scope>NUCLEOTIDE SEQUENCE [LARGE SCALE GENOMIC DNA]</scope>
</reference>
<feature type="compositionally biased region" description="Basic and acidic residues" evidence="2">
    <location>
        <begin position="547"/>
        <end position="567"/>
    </location>
</feature>
<evidence type="ECO:0000313" key="3">
    <source>
        <dbReference type="EMBL" id="GMI29399.1"/>
    </source>
</evidence>
<feature type="compositionally biased region" description="Basic and acidic residues" evidence="2">
    <location>
        <begin position="669"/>
        <end position="680"/>
    </location>
</feature>
<feature type="compositionally biased region" description="Basic residues" evidence="2">
    <location>
        <begin position="682"/>
        <end position="694"/>
    </location>
</feature>
<proteinExistence type="predicted"/>
<feature type="compositionally biased region" description="Low complexity" evidence="2">
    <location>
        <begin position="133"/>
        <end position="157"/>
    </location>
</feature>
<sequence>MPSTSYRYMQDRRTKKAVLHQEHVAPPNTSSLDPSHLRSLIYSMSGDTHEGVSHAVNYVEQRAPLIGGKKYSGLEMHKMAQSTMKTQPGSRRKKKQRRDEFDPSAHDGSVLAKALSIRLPVNRGRVGGSRADPSLSSSFPNPSSNPNNQSLPPALSPLGGGRPGAASSSMFNPAVFAPPAPELGLPHHPVMNELSKHQSNLESLNTRAKTKKRRRAAEQKDGYGAAKPASMQQAPLFLPNPLPFPQPGPDHLPAPASELLCPSPTKAQPQSKLDHERKHLESLITSNAYSLTSQYQHNSTLLKKYAALNDQAVNSLPLNYVFRAAIDRYVRTKTGSAMALWRRFVKIHKAHEDEELYKSLQAKVIQRCIRCFLAKCFMKIQRRKRAEYEVACAITIQNAFRRKQSFDVFAQKKGLLEEGHRNHLATVIQATFRMFRNGRVPARKLLRIELHRAMKCLAGRGPLHRVPVLPGLFASEHRRFERALQIVTHPGTPFNSMATEAETRGAIRVCWRVIERREQEGARQKEKWVQSKREKEQKKMAELEAELQKHKAKDRERLERERALEEADHLDEEEAEAARRMRRRLEKEIEAMREVELTGAAGERERMAREERFQRQYVDELETARSGDVLLELSAMETEDRHMKDIMKEEKVWREKDLLAEIEAEHLKDLQQQEKEEPSLKRSNRIRFHRKPKNNGRYFKNVKNRRDYLSKRAEEKEKQDKAGQRVPVLPPPPRRVVPADFSKPPPQPCVIKKIGHVGDGTTYVKLSAQPLPAASAAEALDCIEKIKRTKDKYNAALKDVAAERGELVRCQDELDDAEDFLVRLKAKTRNERMEARQNVLDLADDVAEQQLAVDDAEAALMMCAKAMVRALVDAAKEVDASDALEPFRFDLDQSKPDTQSSTSMTAAREWLRQLANWCSGAEAKIKISVGDRYIACLTDMGVISNESVRKSQTPSGAGASDVSKWFTDAPAPLAYLETAQEQGVRMLEEASLKDIIVTLKCECDYLVSGYSEANSHFFLADEIVSGKLVFDSETLLDKSKLPEDSATGGRCLSAVVRDAMLEGRASVEKLREEVLAVKEGGAAGMAEFQATHVRSHCNSAEAKRIRGFIKKLLPTVKEAKDGADHDEDIQIDGQTLKVGVAVGVLEKKVADILKEFELNGGGDGGDGLGLLSRLVNAADEEAEELKRKELAVEEEERKRREEYEARHKKKGISGIGLVWMEKKQAEYELGRHRRELEELLKRQPLDLTAKRRGEGKDKKLVGGGIYLFPQHSPEKLEQGKGKWIMEGGEGAKKKKKVEKTPGGGKWRKKAMEGGAGGEAEAEEEARELQEQLAAARLGEKTTEEELGKQEKEGATGESGEAGKEPVEPAQAVLENAETTQVEEEVEDAAAAEEKADGA</sequence>
<protein>
    <submittedName>
        <fullName evidence="3">Uncharacterized protein</fullName>
    </submittedName>
</protein>
<comment type="caution">
    <text evidence="3">The sequence shown here is derived from an EMBL/GenBank/DDBJ whole genome shotgun (WGS) entry which is preliminary data.</text>
</comment>
<feature type="coiled-coil region" evidence="1">
    <location>
        <begin position="783"/>
        <end position="827"/>
    </location>
</feature>
<feature type="coiled-coil region" evidence="1">
    <location>
        <begin position="1168"/>
        <end position="1242"/>
    </location>
</feature>
<name>A0ABQ6MMR8_9STRA</name>
<feature type="compositionally biased region" description="Polar residues" evidence="2">
    <location>
        <begin position="80"/>
        <end position="89"/>
    </location>
</feature>
<feature type="region of interest" description="Disordered" evidence="2">
    <location>
        <begin position="196"/>
        <end position="228"/>
    </location>
</feature>
<feature type="region of interest" description="Disordered" evidence="2">
    <location>
        <begin position="123"/>
        <end position="173"/>
    </location>
</feature>
<feature type="region of interest" description="Disordered" evidence="2">
    <location>
        <begin position="669"/>
        <end position="733"/>
    </location>
</feature>
<dbReference type="EMBL" id="BRYB01003032">
    <property type="protein sequence ID" value="GMI29399.1"/>
    <property type="molecule type" value="Genomic_DNA"/>
</dbReference>
<dbReference type="Proteomes" id="UP001165060">
    <property type="component" value="Unassembled WGS sequence"/>
</dbReference>
<evidence type="ECO:0000256" key="1">
    <source>
        <dbReference type="SAM" id="Coils"/>
    </source>
</evidence>
<feature type="compositionally biased region" description="Acidic residues" evidence="2">
    <location>
        <begin position="1380"/>
        <end position="1390"/>
    </location>
</feature>
<feature type="region of interest" description="Disordered" evidence="2">
    <location>
        <begin position="1285"/>
        <end position="1398"/>
    </location>
</feature>
<accession>A0ABQ6MMR8</accession>
<feature type="compositionally biased region" description="Basic and acidic residues" evidence="2">
    <location>
        <begin position="1337"/>
        <end position="1366"/>
    </location>
</feature>
<keyword evidence="1" id="KW-0175">Coiled coil</keyword>
<evidence type="ECO:0000313" key="4">
    <source>
        <dbReference type="Proteomes" id="UP001165060"/>
    </source>
</evidence>
<keyword evidence="4" id="KW-1185">Reference proteome</keyword>
<gene>
    <name evidence="3" type="ORF">TeGR_g6088</name>
</gene>
<organism evidence="3 4">
    <name type="scientific">Tetraparma gracilis</name>
    <dbReference type="NCBI Taxonomy" id="2962635"/>
    <lineage>
        <taxon>Eukaryota</taxon>
        <taxon>Sar</taxon>
        <taxon>Stramenopiles</taxon>
        <taxon>Ochrophyta</taxon>
        <taxon>Bolidophyceae</taxon>
        <taxon>Parmales</taxon>
        <taxon>Triparmaceae</taxon>
        <taxon>Tetraparma</taxon>
    </lineage>
</organism>
<feature type="region of interest" description="Disordered" evidence="2">
    <location>
        <begin position="80"/>
        <end position="107"/>
    </location>
</feature>
<feature type="compositionally biased region" description="Basic and acidic residues" evidence="2">
    <location>
        <begin position="704"/>
        <end position="723"/>
    </location>
</feature>
<evidence type="ECO:0000256" key="2">
    <source>
        <dbReference type="SAM" id="MobiDB-lite"/>
    </source>
</evidence>